<name>A0A9D4I108_DREPO</name>
<proteinExistence type="predicted"/>
<reference evidence="1" key="2">
    <citation type="submission" date="2020-11" db="EMBL/GenBank/DDBJ databases">
        <authorList>
            <person name="McCartney M.A."/>
            <person name="Auch B."/>
            <person name="Kono T."/>
            <person name="Mallez S."/>
            <person name="Becker A."/>
            <person name="Gohl D.M."/>
            <person name="Silverstein K.A.T."/>
            <person name="Koren S."/>
            <person name="Bechman K.B."/>
            <person name="Herman A."/>
            <person name="Abrahante J.E."/>
            <person name="Garbe J."/>
        </authorList>
    </citation>
    <scope>NUCLEOTIDE SEQUENCE</scope>
    <source>
        <strain evidence="1">Duluth1</strain>
        <tissue evidence="1">Whole animal</tissue>
    </source>
</reference>
<sequence>MVFEQQALNLRTVISHQILICLLCRKEATYLVRCQELERSYLTWKLCLCMPKIGQWCKERIGIQVHSMIALKNVH</sequence>
<evidence type="ECO:0000313" key="1">
    <source>
        <dbReference type="EMBL" id="KAH3746441.1"/>
    </source>
</evidence>
<gene>
    <name evidence="1" type="ORF">DPMN_180849</name>
</gene>
<keyword evidence="2" id="KW-1185">Reference proteome</keyword>
<accession>A0A9D4I108</accession>
<reference evidence="1" key="1">
    <citation type="journal article" date="2019" name="bioRxiv">
        <title>The Genome of the Zebra Mussel, Dreissena polymorpha: A Resource for Invasive Species Research.</title>
        <authorList>
            <person name="McCartney M.A."/>
            <person name="Auch B."/>
            <person name="Kono T."/>
            <person name="Mallez S."/>
            <person name="Zhang Y."/>
            <person name="Obille A."/>
            <person name="Becker A."/>
            <person name="Abrahante J.E."/>
            <person name="Garbe J."/>
            <person name="Badalamenti J.P."/>
            <person name="Herman A."/>
            <person name="Mangelson H."/>
            <person name="Liachko I."/>
            <person name="Sullivan S."/>
            <person name="Sone E.D."/>
            <person name="Koren S."/>
            <person name="Silverstein K.A.T."/>
            <person name="Beckman K.B."/>
            <person name="Gohl D.M."/>
        </authorList>
    </citation>
    <scope>NUCLEOTIDE SEQUENCE</scope>
    <source>
        <strain evidence="1">Duluth1</strain>
        <tissue evidence="1">Whole animal</tissue>
    </source>
</reference>
<organism evidence="1 2">
    <name type="scientific">Dreissena polymorpha</name>
    <name type="common">Zebra mussel</name>
    <name type="synonym">Mytilus polymorpha</name>
    <dbReference type="NCBI Taxonomy" id="45954"/>
    <lineage>
        <taxon>Eukaryota</taxon>
        <taxon>Metazoa</taxon>
        <taxon>Spiralia</taxon>
        <taxon>Lophotrochozoa</taxon>
        <taxon>Mollusca</taxon>
        <taxon>Bivalvia</taxon>
        <taxon>Autobranchia</taxon>
        <taxon>Heteroconchia</taxon>
        <taxon>Euheterodonta</taxon>
        <taxon>Imparidentia</taxon>
        <taxon>Neoheterodontei</taxon>
        <taxon>Myida</taxon>
        <taxon>Dreissenoidea</taxon>
        <taxon>Dreissenidae</taxon>
        <taxon>Dreissena</taxon>
    </lineage>
</organism>
<comment type="caution">
    <text evidence="1">The sequence shown here is derived from an EMBL/GenBank/DDBJ whole genome shotgun (WGS) entry which is preliminary data.</text>
</comment>
<dbReference type="Proteomes" id="UP000828390">
    <property type="component" value="Unassembled WGS sequence"/>
</dbReference>
<dbReference type="AlphaFoldDB" id="A0A9D4I108"/>
<protein>
    <submittedName>
        <fullName evidence="1">Uncharacterized protein</fullName>
    </submittedName>
</protein>
<evidence type="ECO:0000313" key="2">
    <source>
        <dbReference type="Proteomes" id="UP000828390"/>
    </source>
</evidence>
<dbReference type="EMBL" id="JAIWYP010000010">
    <property type="protein sequence ID" value="KAH3746441.1"/>
    <property type="molecule type" value="Genomic_DNA"/>
</dbReference>